<keyword evidence="2" id="KW-1185">Reference proteome</keyword>
<organism evidence="1 2">
    <name type="scientific">Mucor flavus</name>
    <dbReference type="NCBI Taxonomy" id="439312"/>
    <lineage>
        <taxon>Eukaryota</taxon>
        <taxon>Fungi</taxon>
        <taxon>Fungi incertae sedis</taxon>
        <taxon>Mucoromycota</taxon>
        <taxon>Mucoromycotina</taxon>
        <taxon>Mucoromycetes</taxon>
        <taxon>Mucorales</taxon>
        <taxon>Mucorineae</taxon>
        <taxon>Mucoraceae</taxon>
        <taxon>Mucor</taxon>
    </lineage>
</organism>
<sequence length="379" mass="43001">MLDLASQHSLDLGYRWNPSKCAILNASSITSSSSTDFAFTLYGQAIPTVEQFTYLGMEFAKKGLYAPGILEKRSSGAIKTMALLNSIGVNRNGFSLLFCSKLYSCFIRPKFEYGFAISRFRAPEMKALEGLQNKLVSMFLSSNHTTVAKHITCIPGIIHRYNSLVTKFVLRSQFLPDDSLLVLLRDSLRYSRLNDFLKNNVLYISIPPHALHSSDLLRTHFKQFRQQRCDDQRLVYARNGTNVLLRACHADTTKPDPILYLPMNNCARSRLVRWRLGRFTAMARNECPCADFGALISREHFLTCRAIDRDLLDSLPVAPPGVNRIDFAISSLPKKAKSGPPKYWESLLTFLWYVDTLCHPNKNIPPDPSPGNSWYQYPK</sequence>
<reference evidence="1 2" key="1">
    <citation type="submission" date="2024-04" db="EMBL/GenBank/DDBJ databases">
        <title>genome sequences of Mucor flavus KT1a and Helicostylum pulchrum KT1b strains isolated from the surface of a dry-aged beef.</title>
        <authorList>
            <person name="Toyotome T."/>
            <person name="Hosono M."/>
            <person name="Torimaru M."/>
            <person name="Fukuda K."/>
            <person name="Mikami N."/>
        </authorList>
    </citation>
    <scope>NUCLEOTIDE SEQUENCE [LARGE SCALE GENOMIC DNA]</scope>
    <source>
        <strain evidence="1 2">KT1a</strain>
    </source>
</reference>
<evidence type="ECO:0000313" key="1">
    <source>
        <dbReference type="EMBL" id="GAA5817079.1"/>
    </source>
</evidence>
<evidence type="ECO:0000313" key="2">
    <source>
        <dbReference type="Proteomes" id="UP001473302"/>
    </source>
</evidence>
<protein>
    <recommendedName>
        <fullName evidence="3">Reverse transcriptase</fullName>
    </recommendedName>
</protein>
<proteinExistence type="predicted"/>
<name>A0ABP9ZDD0_9FUNG</name>
<evidence type="ECO:0008006" key="3">
    <source>
        <dbReference type="Google" id="ProtNLM"/>
    </source>
</evidence>
<accession>A0ABP9ZDD0</accession>
<dbReference type="EMBL" id="BAABUK010000038">
    <property type="protein sequence ID" value="GAA5817079.1"/>
    <property type="molecule type" value="Genomic_DNA"/>
</dbReference>
<gene>
    <name evidence="1" type="ORF">MFLAVUS_010617</name>
</gene>
<dbReference type="Proteomes" id="UP001473302">
    <property type="component" value="Unassembled WGS sequence"/>
</dbReference>
<comment type="caution">
    <text evidence="1">The sequence shown here is derived from an EMBL/GenBank/DDBJ whole genome shotgun (WGS) entry which is preliminary data.</text>
</comment>